<dbReference type="AlphaFoldDB" id="A0A843WVC4"/>
<accession>A0A843WVC4</accession>
<dbReference type="OrthoDB" id="1936364at2759"/>
<organism evidence="1 2">
    <name type="scientific">Colocasia esculenta</name>
    <name type="common">Wild taro</name>
    <name type="synonym">Arum esculentum</name>
    <dbReference type="NCBI Taxonomy" id="4460"/>
    <lineage>
        <taxon>Eukaryota</taxon>
        <taxon>Viridiplantae</taxon>
        <taxon>Streptophyta</taxon>
        <taxon>Embryophyta</taxon>
        <taxon>Tracheophyta</taxon>
        <taxon>Spermatophyta</taxon>
        <taxon>Magnoliopsida</taxon>
        <taxon>Liliopsida</taxon>
        <taxon>Araceae</taxon>
        <taxon>Aroideae</taxon>
        <taxon>Colocasieae</taxon>
        <taxon>Colocasia</taxon>
    </lineage>
</organism>
<gene>
    <name evidence="1" type="ORF">Taro_048266</name>
</gene>
<comment type="caution">
    <text evidence="1">The sequence shown here is derived from an EMBL/GenBank/DDBJ whole genome shotgun (WGS) entry which is preliminary data.</text>
</comment>
<sequence>MMEMDKFKLKLDIYRDYDLKEAVNRMNPGEWWVMLDYKAGQRNLLARIVVRVLSQTTSSSQ</sequence>
<evidence type="ECO:0000313" key="2">
    <source>
        <dbReference type="Proteomes" id="UP000652761"/>
    </source>
</evidence>
<proteinExistence type="predicted"/>
<reference evidence="1" key="1">
    <citation type="submission" date="2017-07" db="EMBL/GenBank/DDBJ databases">
        <title>Taro Niue Genome Assembly and Annotation.</title>
        <authorList>
            <person name="Atibalentja N."/>
            <person name="Keating K."/>
            <person name="Fields C.J."/>
        </authorList>
    </citation>
    <scope>NUCLEOTIDE SEQUENCE</scope>
    <source>
        <strain evidence="1">Niue_2</strain>
        <tissue evidence="1">Leaf</tissue>
    </source>
</reference>
<evidence type="ECO:0000313" key="1">
    <source>
        <dbReference type="EMBL" id="MQM15323.1"/>
    </source>
</evidence>
<dbReference type="Proteomes" id="UP000652761">
    <property type="component" value="Unassembled WGS sequence"/>
</dbReference>
<keyword evidence="2" id="KW-1185">Reference proteome</keyword>
<protein>
    <submittedName>
        <fullName evidence="1">Uncharacterized protein</fullName>
    </submittedName>
</protein>
<name>A0A843WVC4_COLES</name>
<dbReference type="EMBL" id="NMUH01006462">
    <property type="protein sequence ID" value="MQM15323.1"/>
    <property type="molecule type" value="Genomic_DNA"/>
</dbReference>